<organism evidence="9 10">
    <name type="scientific">Xanthomonas chitinilytica</name>
    <dbReference type="NCBI Taxonomy" id="2989819"/>
    <lineage>
        <taxon>Bacteria</taxon>
        <taxon>Pseudomonadati</taxon>
        <taxon>Pseudomonadota</taxon>
        <taxon>Gammaproteobacteria</taxon>
        <taxon>Lysobacterales</taxon>
        <taxon>Lysobacteraceae</taxon>
        <taxon>Xanthomonas</taxon>
    </lineage>
</organism>
<protein>
    <submittedName>
        <fullName evidence="9">Tetratricopeptide repeat protein</fullName>
    </submittedName>
</protein>
<proteinExistence type="predicted"/>
<comment type="caution">
    <text evidence="9">The sequence shown here is derived from an EMBL/GenBank/DDBJ whole genome shotgun (WGS) entry which is preliminary data.</text>
</comment>
<dbReference type="PANTHER" id="PTHR43289:SF34">
    <property type="entry name" value="SERINE_THREONINE-PROTEIN KINASE YBDM-RELATED"/>
    <property type="match status" value="1"/>
</dbReference>
<dbReference type="Gene3D" id="3.30.200.20">
    <property type="entry name" value="Phosphorylase Kinase, domain 1"/>
    <property type="match status" value="1"/>
</dbReference>
<dbReference type="Gene3D" id="1.10.510.10">
    <property type="entry name" value="Transferase(Phosphotransferase) domain 1"/>
    <property type="match status" value="1"/>
</dbReference>
<keyword evidence="7" id="KW-1133">Transmembrane helix</keyword>
<keyword evidence="7" id="KW-0472">Membrane</keyword>
<dbReference type="InterPro" id="IPR017441">
    <property type="entry name" value="Protein_kinase_ATP_BS"/>
</dbReference>
<evidence type="ECO:0000256" key="5">
    <source>
        <dbReference type="PROSITE-ProRule" id="PRU10141"/>
    </source>
</evidence>
<dbReference type="PROSITE" id="PS00108">
    <property type="entry name" value="PROTEIN_KINASE_ST"/>
    <property type="match status" value="1"/>
</dbReference>
<evidence type="ECO:0000256" key="2">
    <source>
        <dbReference type="ARBA" id="ARBA00022741"/>
    </source>
</evidence>
<reference evidence="9 10" key="1">
    <citation type="submission" date="2022-10" db="EMBL/GenBank/DDBJ databases">
        <title>Xanthomonas sp. H13-6.</title>
        <authorList>
            <person name="Liu X."/>
            <person name="Deng Z."/>
            <person name="Jiang Y."/>
            <person name="Yu T."/>
            <person name="Ai J."/>
        </authorList>
    </citation>
    <scope>NUCLEOTIDE SEQUENCE [LARGE SCALE GENOMIC DNA]</scope>
    <source>
        <strain evidence="9 10">H13-6</strain>
    </source>
</reference>
<dbReference type="SMART" id="SM00220">
    <property type="entry name" value="S_TKc"/>
    <property type="match status" value="1"/>
</dbReference>
<dbReference type="PROSITE" id="PS50011">
    <property type="entry name" value="PROTEIN_KINASE_DOM"/>
    <property type="match status" value="1"/>
</dbReference>
<keyword evidence="4 5" id="KW-0067">ATP-binding</keyword>
<gene>
    <name evidence="9" type="ORF">OK345_02645</name>
</gene>
<dbReference type="EMBL" id="JAPCHY010000002">
    <property type="protein sequence ID" value="MCW4471403.1"/>
    <property type="molecule type" value="Genomic_DNA"/>
</dbReference>
<dbReference type="InterPro" id="IPR000719">
    <property type="entry name" value="Prot_kinase_dom"/>
</dbReference>
<feature type="transmembrane region" description="Helical" evidence="7">
    <location>
        <begin position="389"/>
        <end position="412"/>
    </location>
</feature>
<evidence type="ECO:0000256" key="6">
    <source>
        <dbReference type="SAM" id="MobiDB-lite"/>
    </source>
</evidence>
<evidence type="ECO:0000313" key="10">
    <source>
        <dbReference type="Proteomes" id="UP001209922"/>
    </source>
</evidence>
<dbReference type="Pfam" id="PF00069">
    <property type="entry name" value="Pkinase"/>
    <property type="match status" value="1"/>
</dbReference>
<evidence type="ECO:0000256" key="7">
    <source>
        <dbReference type="SAM" id="Phobius"/>
    </source>
</evidence>
<sequence length="956" mass="105051">MDGEITERYRQAKRIALAANALSGDERDALIERETAGDPALRREVRWMLDAIVSTASGPELPLPHQPAADLSGQQATVGSPREYRLLRPLGEGGMGIVYLAERREGDFVQSVALKLLHDSAIGSPVLQERFQRERTLLARLQHPGIARLLDGGLLSDGRPFLAMECVDGERIDQWCTQRRPDLTQLVDLFLKVCDAVSYAHRHLVIHRDIKPANILVTAAGEPKLLDFGIARLLGDSTEVAQTRTGQHALTIAYASPEQIERQPLTVAADIYSLGVVLYQLLCGHRPYQHLTSPLDLSNAIVDGKLPAPSRSTPPPAADGSLPPRPLRHIPADVDAIVLKAMRRRADDRYATVDEMAADLQRFLQRRPVAARRGQRLYVARRFLQRNRWGLAAAAAIALSLVAGLGVSLYGLERAREQQRMAETRQLQLERMVRFQQSALASVDIDAMGHALATAQQQRVLHALQAGAGEEAPLDERVAEAFVQSGSSAVARDVLDEYVVSHALARVERDFGDSPQLAADLRQSLAGVLAAIGQYPHATAELRKVLAAREMLPVDDPRRISVRVDLGQALRQQGQMEEASALFDAATRQAAALPALDPLRIAADSGAARVLAEQGHLLAALERQQALRLQWSGLEATDPGLLELRRDLVNTLIRLGRRDEARAEMEALLPLYRQRHGDEDATTLAAMLTLADLDNTRNEYEQSLALAREVADIRERRLGDDHPDTLQALALVGANTVRLAQRQPAFGQAEAFMQTLIERQQRVLGEAHPQTLASIAELVRLLGKQGRLAPAIALQRQVLAARTESLGLEHPDTIFAGGGLASLLATAGQYDEARVLAQRTLRLQRRTLGDEHPITTATLDVIGRLEDGARRWETARDAHRQALEMRVRLRGPRDAHTIESASRLYGVLVKLDDRAAMDEVRTRYLDPVIAMDPDTLNAGMRSVREEAIRTTTPGAG</sequence>
<dbReference type="InterPro" id="IPR011009">
    <property type="entry name" value="Kinase-like_dom_sf"/>
</dbReference>
<evidence type="ECO:0000313" key="9">
    <source>
        <dbReference type="EMBL" id="MCW4471403.1"/>
    </source>
</evidence>
<evidence type="ECO:0000256" key="3">
    <source>
        <dbReference type="ARBA" id="ARBA00022777"/>
    </source>
</evidence>
<dbReference type="PROSITE" id="PS00107">
    <property type="entry name" value="PROTEIN_KINASE_ATP"/>
    <property type="match status" value="1"/>
</dbReference>
<dbReference type="Gene3D" id="1.25.40.10">
    <property type="entry name" value="Tetratricopeptide repeat domain"/>
    <property type="match status" value="3"/>
</dbReference>
<evidence type="ECO:0000256" key="4">
    <source>
        <dbReference type="ARBA" id="ARBA00022840"/>
    </source>
</evidence>
<keyword evidence="7" id="KW-0812">Transmembrane</keyword>
<dbReference type="Proteomes" id="UP001209922">
    <property type="component" value="Unassembled WGS sequence"/>
</dbReference>
<dbReference type="RefSeq" id="WP_265126358.1">
    <property type="nucleotide sequence ID" value="NZ_JAPCHY010000002.1"/>
</dbReference>
<dbReference type="InterPro" id="IPR008271">
    <property type="entry name" value="Ser/Thr_kinase_AS"/>
</dbReference>
<feature type="binding site" evidence="5">
    <location>
        <position position="115"/>
    </location>
    <ligand>
        <name>ATP</name>
        <dbReference type="ChEBI" id="CHEBI:30616"/>
    </ligand>
</feature>
<keyword evidence="2 5" id="KW-0547">Nucleotide-binding</keyword>
<dbReference type="SUPFAM" id="SSF56112">
    <property type="entry name" value="Protein kinase-like (PK-like)"/>
    <property type="match status" value="1"/>
</dbReference>
<keyword evidence="1" id="KW-0808">Transferase</keyword>
<evidence type="ECO:0000256" key="1">
    <source>
        <dbReference type="ARBA" id="ARBA00022679"/>
    </source>
</evidence>
<dbReference type="CDD" id="cd14014">
    <property type="entry name" value="STKc_PknB_like"/>
    <property type="match status" value="1"/>
</dbReference>
<keyword evidence="3" id="KW-0418">Kinase</keyword>
<feature type="region of interest" description="Disordered" evidence="6">
    <location>
        <begin position="306"/>
        <end position="328"/>
    </location>
</feature>
<dbReference type="PANTHER" id="PTHR43289">
    <property type="entry name" value="MITOGEN-ACTIVATED PROTEIN KINASE KINASE KINASE 20-RELATED"/>
    <property type="match status" value="1"/>
</dbReference>
<dbReference type="Pfam" id="PF13374">
    <property type="entry name" value="TPR_10"/>
    <property type="match status" value="2"/>
</dbReference>
<feature type="domain" description="Protein kinase" evidence="8">
    <location>
        <begin position="84"/>
        <end position="364"/>
    </location>
</feature>
<accession>A0ABT3JSL0</accession>
<dbReference type="SUPFAM" id="SSF48452">
    <property type="entry name" value="TPR-like"/>
    <property type="match status" value="2"/>
</dbReference>
<evidence type="ECO:0000259" key="8">
    <source>
        <dbReference type="PROSITE" id="PS50011"/>
    </source>
</evidence>
<dbReference type="InterPro" id="IPR011990">
    <property type="entry name" value="TPR-like_helical_dom_sf"/>
</dbReference>
<keyword evidence="10" id="KW-1185">Reference proteome</keyword>
<dbReference type="Pfam" id="PF13424">
    <property type="entry name" value="TPR_12"/>
    <property type="match status" value="1"/>
</dbReference>
<name>A0ABT3JSL0_9XANT</name>